<dbReference type="AlphaFoldDB" id="A0A517XN97"/>
<accession>A0A517XN97</accession>
<sequence length="282" mass="32683">MNIKVPPGPVRTRVLVTVMTYPHPSLKYQELVCTAGITEAGEWVRLYPIDYRYRSVNQRFRKYQWIDVDLWPNGEGNDNRKESRRPELDSIAVVSEPLPTANGWAARRAIIDAMPHHTHKQLAARFDSDKTSLGILRPTKIHDLEIRPADRDWKPEWQQLFSQLTLFGPPQKPLRKLPYTFHYKFECDDDTKPHYAMCEDWELGVLFLNEVARLGSEEAAAESVKKKFLGELCSPAKDTRFFMGTFFPYNTWLVLGVFWPPREAKPSAKKDVSLFDEIDEAT</sequence>
<evidence type="ECO:0000313" key="1">
    <source>
        <dbReference type="EMBL" id="QDU18985.1"/>
    </source>
</evidence>
<dbReference type="RefSeq" id="WP_145234647.1">
    <property type="nucleotide sequence ID" value="NZ_CP036273.1"/>
</dbReference>
<dbReference type="Proteomes" id="UP000319576">
    <property type="component" value="Chromosome"/>
</dbReference>
<dbReference type="KEGG" id="uli:ETAA1_08860"/>
<evidence type="ECO:0000313" key="2">
    <source>
        <dbReference type="Proteomes" id="UP000319576"/>
    </source>
</evidence>
<protein>
    <submittedName>
        <fullName evidence="1">Uncharacterized protein</fullName>
    </submittedName>
</protein>
<proteinExistence type="predicted"/>
<dbReference type="OrthoDB" id="7595944at2"/>
<keyword evidence="2" id="KW-1185">Reference proteome</keyword>
<reference evidence="1 2" key="1">
    <citation type="submission" date="2019-02" db="EMBL/GenBank/DDBJ databases">
        <title>Deep-cultivation of Planctomycetes and their phenomic and genomic characterization uncovers novel biology.</title>
        <authorList>
            <person name="Wiegand S."/>
            <person name="Jogler M."/>
            <person name="Boedeker C."/>
            <person name="Pinto D."/>
            <person name="Vollmers J."/>
            <person name="Rivas-Marin E."/>
            <person name="Kohn T."/>
            <person name="Peeters S.H."/>
            <person name="Heuer A."/>
            <person name="Rast P."/>
            <person name="Oberbeckmann S."/>
            <person name="Bunk B."/>
            <person name="Jeske O."/>
            <person name="Meyerdierks A."/>
            <person name="Storesund J.E."/>
            <person name="Kallscheuer N."/>
            <person name="Luecker S."/>
            <person name="Lage O.M."/>
            <person name="Pohl T."/>
            <person name="Merkel B.J."/>
            <person name="Hornburger P."/>
            <person name="Mueller R.-W."/>
            <person name="Bruemmer F."/>
            <person name="Labrenz M."/>
            <person name="Spormann A.M."/>
            <person name="Op den Camp H."/>
            <person name="Overmann J."/>
            <person name="Amann R."/>
            <person name="Jetten M.S.M."/>
            <person name="Mascher T."/>
            <person name="Medema M.H."/>
            <person name="Devos D.P."/>
            <person name="Kaster A.-K."/>
            <person name="Ovreas L."/>
            <person name="Rohde M."/>
            <person name="Galperin M.Y."/>
            <person name="Jogler C."/>
        </authorList>
    </citation>
    <scope>NUCLEOTIDE SEQUENCE [LARGE SCALE GENOMIC DNA]</scope>
    <source>
        <strain evidence="1 2">ETA_A1</strain>
    </source>
</reference>
<dbReference type="EMBL" id="CP036273">
    <property type="protein sequence ID" value="QDU18985.1"/>
    <property type="molecule type" value="Genomic_DNA"/>
</dbReference>
<organism evidence="1 2">
    <name type="scientific">Urbifossiella limnaea</name>
    <dbReference type="NCBI Taxonomy" id="2528023"/>
    <lineage>
        <taxon>Bacteria</taxon>
        <taxon>Pseudomonadati</taxon>
        <taxon>Planctomycetota</taxon>
        <taxon>Planctomycetia</taxon>
        <taxon>Gemmatales</taxon>
        <taxon>Gemmataceae</taxon>
        <taxon>Urbifossiella</taxon>
    </lineage>
</organism>
<gene>
    <name evidence="1" type="ORF">ETAA1_08860</name>
</gene>
<name>A0A517XN97_9BACT</name>